<protein>
    <submittedName>
        <fullName evidence="1">Uncharacterized protein</fullName>
    </submittedName>
</protein>
<dbReference type="AlphaFoldDB" id="A0A1Y1UNN4"/>
<dbReference type="EMBL" id="NBSH01000004">
    <property type="protein sequence ID" value="ORX38745.1"/>
    <property type="molecule type" value="Genomic_DNA"/>
</dbReference>
<accession>A0A1Y1UNN4</accession>
<reference evidence="1 2" key="1">
    <citation type="submission" date="2017-03" db="EMBL/GenBank/DDBJ databases">
        <title>Widespread Adenine N6-methylation of Active Genes in Fungi.</title>
        <authorList>
            <consortium name="DOE Joint Genome Institute"/>
            <person name="Mondo S.J."/>
            <person name="Dannebaum R.O."/>
            <person name="Kuo R.C."/>
            <person name="Louie K.B."/>
            <person name="Bewick A.J."/>
            <person name="Labutti K."/>
            <person name="Haridas S."/>
            <person name="Kuo A."/>
            <person name="Salamov A."/>
            <person name="Ahrendt S.R."/>
            <person name="Lau R."/>
            <person name="Bowen B.P."/>
            <person name="Lipzen A."/>
            <person name="Sullivan W."/>
            <person name="Andreopoulos W.B."/>
            <person name="Clum A."/>
            <person name="Lindquist E."/>
            <person name="Daum C."/>
            <person name="Northen T.R."/>
            <person name="Ramamoorthy G."/>
            <person name="Schmitz R.J."/>
            <person name="Gryganskyi A."/>
            <person name="Culley D."/>
            <person name="Magnuson J."/>
            <person name="James T.Y."/>
            <person name="O'Malley M.A."/>
            <person name="Stajich J.E."/>
            <person name="Spatafora J.W."/>
            <person name="Visel A."/>
            <person name="Grigoriev I.V."/>
        </authorList>
    </citation>
    <scope>NUCLEOTIDE SEQUENCE [LARGE SCALE GENOMIC DNA]</scope>
    <source>
        <strain evidence="1 2">NRRL Y-17943</strain>
    </source>
</reference>
<dbReference type="GeneID" id="33557256"/>
<dbReference type="Proteomes" id="UP000193218">
    <property type="component" value="Unassembled WGS sequence"/>
</dbReference>
<dbReference type="RefSeq" id="XP_021872667.1">
    <property type="nucleotide sequence ID" value="XM_022015447.1"/>
</dbReference>
<proteinExistence type="predicted"/>
<evidence type="ECO:0000313" key="2">
    <source>
        <dbReference type="Proteomes" id="UP000193218"/>
    </source>
</evidence>
<name>A0A1Y1UNN4_9TREE</name>
<dbReference type="InParanoid" id="A0A1Y1UNN4"/>
<comment type="caution">
    <text evidence="1">The sequence shown here is derived from an EMBL/GenBank/DDBJ whole genome shotgun (WGS) entry which is preliminary data.</text>
</comment>
<evidence type="ECO:0000313" key="1">
    <source>
        <dbReference type="EMBL" id="ORX38745.1"/>
    </source>
</evidence>
<gene>
    <name evidence="1" type="ORF">BD324DRAFT_622165</name>
</gene>
<organism evidence="1 2">
    <name type="scientific">Kockovaella imperatae</name>
    <dbReference type="NCBI Taxonomy" id="4999"/>
    <lineage>
        <taxon>Eukaryota</taxon>
        <taxon>Fungi</taxon>
        <taxon>Dikarya</taxon>
        <taxon>Basidiomycota</taxon>
        <taxon>Agaricomycotina</taxon>
        <taxon>Tremellomycetes</taxon>
        <taxon>Tremellales</taxon>
        <taxon>Cuniculitremaceae</taxon>
        <taxon>Kockovaella</taxon>
    </lineage>
</organism>
<keyword evidence="2" id="KW-1185">Reference proteome</keyword>
<sequence length="132" mass="13988">MSHLQLRQTKSNDGSPTSAQIQAIEQIYKNVTLPYGALIAANLSTINICFEAGGGVFYSSSVLEIVSYPVYWCGVDQSSMANYIGQNYSRAGYDTAATSESSSSTGSATAMYTSFKGSCVLALLVWGLLVAV</sequence>